<dbReference type="InterPro" id="IPR001375">
    <property type="entry name" value="Peptidase_S9_cat"/>
</dbReference>
<dbReference type="InterPro" id="IPR011042">
    <property type="entry name" value="6-blade_b-propeller_TolB-like"/>
</dbReference>
<feature type="signal peptide" evidence="3">
    <location>
        <begin position="1"/>
        <end position="20"/>
    </location>
</feature>
<sequence>MSLVRPLFVLASFLLLPALAVSESRQQPLEWEAICAADVCRATGHDGVMGVSLSADGEELALSVDTPRHQGIHRQSVDSGDSEFWVEGHSPVWFPDGQGIVFIRDHELWRVARDSDRPRRLTRDDGDVRAPVISPDGKTIAFMSGRSGHQDVWLVDAQGRDEGRDEGREPARALTEGAMTLEEARFGLAWSPDGQSIAFISNEGDYWGDNLWVVDVATGERRQLSRSFMAWYTPSWSPDGERIAVMGADKAGMWYGDMADIYVVDVASGREQRVDMAVHAMAMDRPIWGPDGDELFFPVHERAELEWWRVPVDGGVATRVSNMGGLIHAYDASASGDRFVVVRSTSTRGREADLLTLEGGEPRTLTAFASRWPGVQEAVEISYRSFDGHYIQAFRFLPPGFDPGQSYPTLIQVHGGGTNSYFNGLNLVEQRLAQQGYVVLAVNYRGGSGFGRPFQDMAIEDWSNAQALDAAAAADWVRKQPWSSGKVGIYGYSYGGIISLAAVTRAPEAFDAAVPMGGIYDWAHAWEYTDRLGRILTADGHGGTPQERPETYRVSDSVRLLDQVQTPILIMHGEADTRAPFSQFELVVEALEQHDKVFESHSYPDEPHRYRRLENRVDMYERLETWMDRWLRE</sequence>
<dbReference type="EMBL" id="JAVDDT010000011">
    <property type="protein sequence ID" value="MDQ2070818.1"/>
    <property type="molecule type" value="Genomic_DNA"/>
</dbReference>
<evidence type="ECO:0000256" key="3">
    <source>
        <dbReference type="SAM" id="SignalP"/>
    </source>
</evidence>
<dbReference type="GO" id="GO:0016787">
    <property type="term" value="F:hydrolase activity"/>
    <property type="evidence" value="ECO:0007669"/>
    <property type="project" value="UniProtKB-KW"/>
</dbReference>
<organism evidence="5 6">
    <name type="scientific">Natronospira bacteriovora</name>
    <dbReference type="NCBI Taxonomy" id="3069753"/>
    <lineage>
        <taxon>Bacteria</taxon>
        <taxon>Pseudomonadati</taxon>
        <taxon>Pseudomonadota</taxon>
        <taxon>Gammaproteobacteria</taxon>
        <taxon>Natronospirales</taxon>
        <taxon>Natronospiraceae</taxon>
        <taxon>Natronospira</taxon>
    </lineage>
</organism>
<feature type="domain" description="Peptidase S9 prolyl oligopeptidase catalytic" evidence="4">
    <location>
        <begin position="430"/>
        <end position="632"/>
    </location>
</feature>
<evidence type="ECO:0000256" key="2">
    <source>
        <dbReference type="ARBA" id="ARBA00022825"/>
    </source>
</evidence>
<dbReference type="Gene3D" id="3.40.50.1820">
    <property type="entry name" value="alpha/beta hydrolase"/>
    <property type="match status" value="1"/>
</dbReference>
<dbReference type="Gene3D" id="2.120.10.60">
    <property type="entry name" value="Tricorn protease N-terminal domain"/>
    <property type="match status" value="1"/>
</dbReference>
<dbReference type="Pfam" id="PF00326">
    <property type="entry name" value="Peptidase_S9"/>
    <property type="match status" value="1"/>
</dbReference>
<gene>
    <name evidence="5" type="ORF">RBH19_13150</name>
</gene>
<proteinExistence type="predicted"/>
<keyword evidence="2" id="KW-0645">Protease</keyword>
<dbReference type="InterPro" id="IPR011659">
    <property type="entry name" value="WD40"/>
</dbReference>
<keyword evidence="1 5" id="KW-0378">Hydrolase</keyword>
<evidence type="ECO:0000256" key="1">
    <source>
        <dbReference type="ARBA" id="ARBA00022801"/>
    </source>
</evidence>
<dbReference type="Pfam" id="PF07676">
    <property type="entry name" value="PD40"/>
    <property type="match status" value="4"/>
</dbReference>
<dbReference type="PANTHER" id="PTHR42776">
    <property type="entry name" value="SERINE PEPTIDASE S9 FAMILY MEMBER"/>
    <property type="match status" value="1"/>
</dbReference>
<comment type="caution">
    <text evidence="5">The sequence shown here is derived from an EMBL/GenBank/DDBJ whole genome shotgun (WGS) entry which is preliminary data.</text>
</comment>
<accession>A0ABU0W9W1</accession>
<evidence type="ECO:0000259" key="4">
    <source>
        <dbReference type="Pfam" id="PF00326"/>
    </source>
</evidence>
<reference evidence="5 6" key="1">
    <citation type="submission" date="2023-08" db="EMBL/GenBank/DDBJ databases">
        <title>Whole-genome sequencing of halo(alkali)philic microorganisms from hypersaline lakes.</title>
        <authorList>
            <person name="Sorokin D.Y."/>
            <person name="Abbas B."/>
            <person name="Merkel A.Y."/>
        </authorList>
    </citation>
    <scope>NUCLEOTIDE SEQUENCE [LARGE SCALE GENOMIC DNA]</scope>
    <source>
        <strain evidence="5 6">AB-CW4</strain>
    </source>
</reference>
<evidence type="ECO:0000313" key="5">
    <source>
        <dbReference type="EMBL" id="MDQ2070818.1"/>
    </source>
</evidence>
<dbReference type="InterPro" id="IPR029058">
    <property type="entry name" value="AB_hydrolase_fold"/>
</dbReference>
<dbReference type="RefSeq" id="WP_306729315.1">
    <property type="nucleotide sequence ID" value="NZ_JAVDDT010000011.1"/>
</dbReference>
<keyword evidence="2" id="KW-0720">Serine protease</keyword>
<dbReference type="SUPFAM" id="SSF82171">
    <property type="entry name" value="DPP6 N-terminal domain-like"/>
    <property type="match status" value="1"/>
</dbReference>
<keyword evidence="6" id="KW-1185">Reference proteome</keyword>
<evidence type="ECO:0000313" key="6">
    <source>
        <dbReference type="Proteomes" id="UP001239019"/>
    </source>
</evidence>
<dbReference type="SUPFAM" id="SSF53474">
    <property type="entry name" value="alpha/beta-Hydrolases"/>
    <property type="match status" value="1"/>
</dbReference>
<keyword evidence="3" id="KW-0732">Signal</keyword>
<dbReference type="PANTHER" id="PTHR42776:SF27">
    <property type="entry name" value="DIPEPTIDYL PEPTIDASE FAMILY MEMBER 6"/>
    <property type="match status" value="1"/>
</dbReference>
<dbReference type="Proteomes" id="UP001239019">
    <property type="component" value="Unassembled WGS sequence"/>
</dbReference>
<name>A0ABU0W9W1_9GAMM</name>
<feature type="chain" id="PRO_5046787185" evidence="3">
    <location>
        <begin position="21"/>
        <end position="633"/>
    </location>
</feature>
<dbReference type="Gene3D" id="2.120.10.30">
    <property type="entry name" value="TolB, C-terminal domain"/>
    <property type="match status" value="1"/>
</dbReference>
<protein>
    <submittedName>
        <fullName evidence="5">Alpha/beta fold hydrolase</fullName>
    </submittedName>
</protein>